<organism evidence="2 3">
    <name type="scientific">Senna tora</name>
    <dbReference type="NCBI Taxonomy" id="362788"/>
    <lineage>
        <taxon>Eukaryota</taxon>
        <taxon>Viridiplantae</taxon>
        <taxon>Streptophyta</taxon>
        <taxon>Embryophyta</taxon>
        <taxon>Tracheophyta</taxon>
        <taxon>Spermatophyta</taxon>
        <taxon>Magnoliopsida</taxon>
        <taxon>eudicotyledons</taxon>
        <taxon>Gunneridae</taxon>
        <taxon>Pentapetalae</taxon>
        <taxon>rosids</taxon>
        <taxon>fabids</taxon>
        <taxon>Fabales</taxon>
        <taxon>Fabaceae</taxon>
        <taxon>Caesalpinioideae</taxon>
        <taxon>Cassia clade</taxon>
        <taxon>Senna</taxon>
    </lineage>
</organism>
<keyword evidence="3" id="KW-1185">Reference proteome</keyword>
<dbReference type="Gene3D" id="1.20.1280.170">
    <property type="entry name" value="Exocyst complex component Exo70"/>
    <property type="match status" value="1"/>
</dbReference>
<sequence>MGMAAVGVDPLSEKAALMRESLHKSQTITDQVVTILGSFDHRLSALETAMRPTQIRTHSIRKAHENIDRTLKAAEVVLAHFDQYHQAEAKILKGPHEDLESYLEAIDKLRSNIQFFGSKKGFKSGDGVVSHANNLLAKAILKLEDEFKQLLSSYSKPVEPERLFDCLPNSMRPSSGSPGHEGDSSGKNHSSNNPSDPQNNSDAVVYTPPALIPPRILPLLHDLTLQMVQAGHQQQLLKIYR</sequence>
<comment type="caution">
    <text evidence="2">The sequence shown here is derived from an EMBL/GenBank/DDBJ whole genome shotgun (WGS) entry which is preliminary data.</text>
</comment>
<dbReference type="OrthoDB" id="1922221at2759"/>
<feature type="region of interest" description="Disordered" evidence="1">
    <location>
        <begin position="165"/>
        <end position="206"/>
    </location>
</feature>
<evidence type="ECO:0000313" key="3">
    <source>
        <dbReference type="Proteomes" id="UP000634136"/>
    </source>
</evidence>
<evidence type="ECO:0000313" key="2">
    <source>
        <dbReference type="EMBL" id="KAF7820448.1"/>
    </source>
</evidence>
<dbReference type="EMBL" id="JAAIUW010000008">
    <property type="protein sequence ID" value="KAF7820448.1"/>
    <property type="molecule type" value="Genomic_DNA"/>
</dbReference>
<dbReference type="GO" id="GO:0000145">
    <property type="term" value="C:exocyst"/>
    <property type="evidence" value="ECO:0007669"/>
    <property type="project" value="InterPro"/>
</dbReference>
<feature type="compositionally biased region" description="Low complexity" evidence="1">
    <location>
        <begin position="190"/>
        <end position="202"/>
    </location>
</feature>
<dbReference type="Proteomes" id="UP000634136">
    <property type="component" value="Unassembled WGS sequence"/>
</dbReference>
<dbReference type="InterPro" id="IPR016159">
    <property type="entry name" value="Cullin_repeat-like_dom_sf"/>
</dbReference>
<reference evidence="2" key="1">
    <citation type="submission" date="2020-09" db="EMBL/GenBank/DDBJ databases">
        <title>Genome-Enabled Discovery of Anthraquinone Biosynthesis in Senna tora.</title>
        <authorList>
            <person name="Kang S.-H."/>
            <person name="Pandey R.P."/>
            <person name="Lee C.-M."/>
            <person name="Sim J.-S."/>
            <person name="Jeong J.-T."/>
            <person name="Choi B.-S."/>
            <person name="Jung M."/>
            <person name="Ginzburg D."/>
            <person name="Zhao K."/>
            <person name="Won S.Y."/>
            <person name="Oh T.-J."/>
            <person name="Yu Y."/>
            <person name="Kim N.-H."/>
            <person name="Lee O.R."/>
            <person name="Lee T.-H."/>
            <person name="Bashyal P."/>
            <person name="Kim T.-S."/>
            <person name="Lee W.-H."/>
            <person name="Kawkins C."/>
            <person name="Kim C.-K."/>
            <person name="Kim J.S."/>
            <person name="Ahn B.O."/>
            <person name="Rhee S.Y."/>
            <person name="Sohng J.K."/>
        </authorList>
    </citation>
    <scope>NUCLEOTIDE SEQUENCE</scope>
    <source>
        <tissue evidence="2">Leaf</tissue>
    </source>
</reference>
<dbReference type="InterPro" id="IPR004140">
    <property type="entry name" value="Exo70"/>
</dbReference>
<dbReference type="PANTHER" id="PTHR12542">
    <property type="entry name" value="EXOCYST COMPLEX PROTEIN EXO70"/>
    <property type="match status" value="1"/>
</dbReference>
<protein>
    <submittedName>
        <fullName evidence="2">Exocyst complex component EXO70A1</fullName>
    </submittedName>
</protein>
<dbReference type="AlphaFoldDB" id="A0A834TED6"/>
<evidence type="ECO:0000256" key="1">
    <source>
        <dbReference type="SAM" id="MobiDB-lite"/>
    </source>
</evidence>
<dbReference type="Pfam" id="PF20669">
    <property type="entry name" value="Exo70_N"/>
    <property type="match status" value="1"/>
</dbReference>
<dbReference type="GO" id="GO:0006887">
    <property type="term" value="P:exocytosis"/>
    <property type="evidence" value="ECO:0007669"/>
    <property type="project" value="InterPro"/>
</dbReference>
<dbReference type="PANTHER" id="PTHR12542:SF41">
    <property type="entry name" value="EXOCYST COMPLEX COMPONENT 7"/>
    <property type="match status" value="1"/>
</dbReference>
<proteinExistence type="predicted"/>
<gene>
    <name evidence="2" type="ORF">G2W53_025903</name>
</gene>
<dbReference type="SUPFAM" id="SSF74788">
    <property type="entry name" value="Cullin repeat-like"/>
    <property type="match status" value="1"/>
</dbReference>
<accession>A0A834TED6</accession>
<name>A0A834TED6_9FABA</name>